<dbReference type="Gene3D" id="1.20.144.10">
    <property type="entry name" value="Phosphatidic acid phosphatase type 2/haloperoxidase"/>
    <property type="match status" value="1"/>
</dbReference>
<keyword evidence="6" id="KW-0256">Endoplasmic reticulum</keyword>
<name>A0A0W8DF57_PHYNI</name>
<feature type="transmembrane region" description="Helical" evidence="6">
    <location>
        <begin position="147"/>
        <end position="165"/>
    </location>
</feature>
<proteinExistence type="inferred from homology"/>
<dbReference type="GO" id="GO:0006487">
    <property type="term" value="P:protein N-linked glycosylation"/>
    <property type="evidence" value="ECO:0007669"/>
    <property type="project" value="UniProtKB-UniRule"/>
</dbReference>
<evidence type="ECO:0000313" key="8">
    <source>
        <dbReference type="EMBL" id="KUF94860.1"/>
    </source>
</evidence>
<dbReference type="AlphaFoldDB" id="A0A0W8DF57"/>
<comment type="subcellular location">
    <subcellularLocation>
        <location evidence="6">Endoplasmic reticulum membrane</location>
        <topology evidence="6">Multi-pass membrane protein</topology>
    </subcellularLocation>
    <subcellularLocation>
        <location evidence="1">Membrane</location>
        <topology evidence="1">Multi-pass membrane protein</topology>
    </subcellularLocation>
</comment>
<dbReference type="GO" id="GO:0005789">
    <property type="term" value="C:endoplasmic reticulum membrane"/>
    <property type="evidence" value="ECO:0007669"/>
    <property type="project" value="UniProtKB-SubCell"/>
</dbReference>
<sequence length="315" mass="35597">MAKTAETKGKALKAFELTWVMYDPTDRFGVIMALFTLSPVFVTLMHVTLVTCQRDLDSVVSEVINKILKKTINQQRPDGARMSGSGMPSAHSQFISYFASYAVAYTYSRLNAHRYIEQWFTIVGCIFLAVFTCYSRVRLGYHTKDQVVVGAIVGAIVGFSWHSLISTKEKCVYDDIARQQAEAAAKLDALHGIGDGKVTEFSMAMRRTSFKLSESDSSVITDRIRQYSSKLGGSRKDRQKFLRRNSKTKTVDTIDINDPAQVAVAKKLPAIEPLKPRLRRVGRTRTRKQSNRSWRRLLMPQCKLQIAVSFSFLLM</sequence>
<feature type="transmembrane region" description="Helical" evidence="6">
    <location>
        <begin position="119"/>
        <end position="135"/>
    </location>
</feature>
<gene>
    <name evidence="8" type="ORF">AM588_10008015</name>
</gene>
<comment type="catalytic activity">
    <reaction evidence="6">
        <text>a di-trans,poly-cis-dolichyl diphosphate + H2O = a di-trans,poly-cis-dolichyl phosphate + phosphate + H(+)</text>
        <dbReference type="Rhea" id="RHEA:14385"/>
        <dbReference type="Rhea" id="RHEA-COMP:19498"/>
        <dbReference type="Rhea" id="RHEA-COMP:19506"/>
        <dbReference type="ChEBI" id="CHEBI:15377"/>
        <dbReference type="ChEBI" id="CHEBI:15378"/>
        <dbReference type="ChEBI" id="CHEBI:43474"/>
        <dbReference type="ChEBI" id="CHEBI:57497"/>
        <dbReference type="ChEBI" id="CHEBI:57683"/>
        <dbReference type="EC" id="3.6.1.43"/>
    </reaction>
</comment>
<evidence type="ECO:0000256" key="2">
    <source>
        <dbReference type="ARBA" id="ARBA00022692"/>
    </source>
</evidence>
<dbReference type="GO" id="GO:0047874">
    <property type="term" value="F:dolichyldiphosphatase activity"/>
    <property type="evidence" value="ECO:0007669"/>
    <property type="project" value="UniProtKB-UniRule"/>
</dbReference>
<dbReference type="Proteomes" id="UP000054636">
    <property type="component" value="Unassembled WGS sequence"/>
</dbReference>
<comment type="caution">
    <text evidence="8">The sequence shown here is derived from an EMBL/GenBank/DDBJ whole genome shotgun (WGS) entry which is preliminary data.</text>
</comment>
<comment type="function">
    <text evidence="6">Required for efficient N-glycosylation. Necessary for maintaining optimal levels of dolichol-linked oligosaccharides. Hydrolyzes dolichyl pyrophosphate at a very high rate and dolichyl monophosphate at a much lower rate. Does not act on phosphatidate.</text>
</comment>
<dbReference type="GO" id="GO:0008610">
    <property type="term" value="P:lipid biosynthetic process"/>
    <property type="evidence" value="ECO:0007669"/>
    <property type="project" value="TreeGrafter"/>
</dbReference>
<dbReference type="Pfam" id="PF01569">
    <property type="entry name" value="PAP2"/>
    <property type="match status" value="1"/>
</dbReference>
<dbReference type="EMBL" id="LNFP01000268">
    <property type="protein sequence ID" value="KUF94860.1"/>
    <property type="molecule type" value="Genomic_DNA"/>
</dbReference>
<dbReference type="FunFam" id="1.20.144.10:FF:000033">
    <property type="entry name" value="Dolichylpyrophosphate phosphatase"/>
    <property type="match status" value="1"/>
</dbReference>
<keyword evidence="4 6" id="KW-1133">Transmembrane helix</keyword>
<dbReference type="PANTHER" id="PTHR11247">
    <property type="entry name" value="PALMITOYL-PROTEIN THIOESTERASE/DOLICHYLDIPHOSPHATASE 1"/>
    <property type="match status" value="1"/>
</dbReference>
<evidence type="ECO:0000256" key="5">
    <source>
        <dbReference type="ARBA" id="ARBA00023136"/>
    </source>
</evidence>
<comment type="similarity">
    <text evidence="6">Belongs to the dolichyldiphosphatase family.</text>
</comment>
<protein>
    <recommendedName>
        <fullName evidence="6">Dolichyldiphosphatase</fullName>
        <ecNumber evidence="6">3.6.1.43</ecNumber>
    </recommendedName>
</protein>
<keyword evidence="3 6" id="KW-0378">Hydrolase</keyword>
<accession>A0A0W8DF57</accession>
<evidence type="ECO:0000256" key="3">
    <source>
        <dbReference type="ARBA" id="ARBA00022801"/>
    </source>
</evidence>
<dbReference type="SUPFAM" id="SSF48317">
    <property type="entry name" value="Acid phosphatase/Vanadium-dependent haloperoxidase"/>
    <property type="match status" value="1"/>
</dbReference>
<feature type="domain" description="Phosphatidic acid phosphatase type 2/haloperoxidase" evidence="7">
    <location>
        <begin position="30"/>
        <end position="162"/>
    </location>
</feature>
<dbReference type="InterPro" id="IPR036938">
    <property type="entry name" value="PAP2/HPO_sf"/>
</dbReference>
<evidence type="ECO:0000313" key="9">
    <source>
        <dbReference type="Proteomes" id="UP000054636"/>
    </source>
</evidence>
<evidence type="ECO:0000256" key="6">
    <source>
        <dbReference type="RuleBase" id="RU367078"/>
    </source>
</evidence>
<dbReference type="InterPro" id="IPR000326">
    <property type="entry name" value="PAP2/HPO"/>
</dbReference>
<dbReference type="EC" id="3.6.1.43" evidence="6"/>
<dbReference type="InterPro" id="IPR039667">
    <property type="entry name" value="Dolichyldiphosphatase_PAP2"/>
</dbReference>
<evidence type="ECO:0000256" key="1">
    <source>
        <dbReference type="ARBA" id="ARBA00004141"/>
    </source>
</evidence>
<dbReference type="SMART" id="SM00014">
    <property type="entry name" value="acidPPc"/>
    <property type="match status" value="1"/>
</dbReference>
<evidence type="ECO:0000256" key="4">
    <source>
        <dbReference type="ARBA" id="ARBA00022989"/>
    </source>
</evidence>
<dbReference type="PANTHER" id="PTHR11247:SF1">
    <property type="entry name" value="DOLICHYLDIPHOSPHATASE 1"/>
    <property type="match status" value="1"/>
</dbReference>
<evidence type="ECO:0000259" key="7">
    <source>
        <dbReference type="SMART" id="SM00014"/>
    </source>
</evidence>
<keyword evidence="5 6" id="KW-0472">Membrane</keyword>
<organism evidence="8 9">
    <name type="scientific">Phytophthora nicotianae</name>
    <name type="common">Potato buckeye rot agent</name>
    <name type="synonym">Phytophthora parasitica</name>
    <dbReference type="NCBI Taxonomy" id="4792"/>
    <lineage>
        <taxon>Eukaryota</taxon>
        <taxon>Sar</taxon>
        <taxon>Stramenopiles</taxon>
        <taxon>Oomycota</taxon>
        <taxon>Peronosporomycetes</taxon>
        <taxon>Peronosporales</taxon>
        <taxon>Peronosporaceae</taxon>
        <taxon>Phytophthora</taxon>
    </lineage>
</organism>
<dbReference type="CDD" id="cd03382">
    <property type="entry name" value="PAP2_dolichyldiphosphatase"/>
    <property type="match status" value="1"/>
</dbReference>
<keyword evidence="2 6" id="KW-0812">Transmembrane</keyword>
<feature type="transmembrane region" description="Helical" evidence="6">
    <location>
        <begin position="28"/>
        <end position="49"/>
    </location>
</feature>
<reference evidence="8 9" key="1">
    <citation type="submission" date="2015-11" db="EMBL/GenBank/DDBJ databases">
        <title>Genomes and virulence difference between two physiological races of Phytophthora nicotianae.</title>
        <authorList>
            <person name="Liu H."/>
            <person name="Ma X."/>
            <person name="Yu H."/>
            <person name="Fang D."/>
            <person name="Li Y."/>
            <person name="Wang X."/>
            <person name="Wang W."/>
            <person name="Dong Y."/>
            <person name="Xiao B."/>
        </authorList>
    </citation>
    <scope>NUCLEOTIDE SEQUENCE [LARGE SCALE GENOMIC DNA]</scope>
    <source>
        <strain evidence="9">race 1</strain>
    </source>
</reference>
<comment type="pathway">
    <text evidence="6">Protein modification; protein glycosylation.</text>
</comment>
<dbReference type="UniPathway" id="UPA00378"/>